<evidence type="ECO:0000256" key="1">
    <source>
        <dbReference type="SAM" id="MobiDB-lite"/>
    </source>
</evidence>
<dbReference type="PANTHER" id="PTHR31730:SF31">
    <property type="entry name" value="DUF668 DOMAIN-CONTAINING PROTEIN"/>
    <property type="match status" value="1"/>
</dbReference>
<feature type="region of interest" description="Disordered" evidence="1">
    <location>
        <begin position="545"/>
        <end position="567"/>
    </location>
</feature>
<accession>A0A2K2CPU8</accession>
<dbReference type="ExpressionAtlas" id="A0A2K2CPU8">
    <property type="expression patterns" value="baseline"/>
</dbReference>
<evidence type="ECO:0000313" key="5">
    <source>
        <dbReference type="EnsemblPlants" id="PNT64067"/>
    </source>
</evidence>
<dbReference type="GO" id="GO:0045927">
    <property type="term" value="P:positive regulation of growth"/>
    <property type="evidence" value="ECO:0007669"/>
    <property type="project" value="InterPro"/>
</dbReference>
<evidence type="ECO:0000313" key="4">
    <source>
        <dbReference type="EMBL" id="PNT64067.1"/>
    </source>
</evidence>
<dbReference type="PANTHER" id="PTHR31730">
    <property type="entry name" value="OS01G0873900 PROTEIN"/>
    <property type="match status" value="1"/>
</dbReference>
<feature type="domain" description="DUF3475" evidence="3">
    <location>
        <begin position="133"/>
        <end position="189"/>
    </location>
</feature>
<dbReference type="InterPro" id="IPR045021">
    <property type="entry name" value="PSI1/2/3"/>
</dbReference>
<feature type="domain" description="DUF668" evidence="2">
    <location>
        <begin position="373"/>
        <end position="458"/>
    </location>
</feature>
<dbReference type="InterPro" id="IPR007700">
    <property type="entry name" value="DUF668"/>
</dbReference>
<evidence type="ECO:0000313" key="6">
    <source>
        <dbReference type="Proteomes" id="UP000008810"/>
    </source>
</evidence>
<feature type="compositionally biased region" description="Low complexity" evidence="1">
    <location>
        <begin position="62"/>
        <end position="73"/>
    </location>
</feature>
<dbReference type="AlphaFoldDB" id="A0A2K2CPU8"/>
<dbReference type="Proteomes" id="UP000008810">
    <property type="component" value="Chromosome 4"/>
</dbReference>
<dbReference type="Pfam" id="PF05003">
    <property type="entry name" value="DUF668"/>
    <property type="match status" value="1"/>
</dbReference>
<dbReference type="Pfam" id="PF11961">
    <property type="entry name" value="DUF3475"/>
    <property type="match status" value="1"/>
</dbReference>
<reference evidence="5" key="3">
    <citation type="submission" date="2018-08" db="UniProtKB">
        <authorList>
            <consortium name="EnsemblPlants"/>
        </authorList>
    </citation>
    <scope>IDENTIFICATION</scope>
    <source>
        <strain evidence="5">cv. Bd21</strain>
    </source>
</reference>
<dbReference type="InterPro" id="IPR021864">
    <property type="entry name" value="DUF3475"/>
</dbReference>
<dbReference type="EMBL" id="CM000883">
    <property type="protein sequence ID" value="PNT64067.1"/>
    <property type="molecule type" value="Genomic_DNA"/>
</dbReference>
<organism evidence="4">
    <name type="scientific">Brachypodium distachyon</name>
    <name type="common">Purple false brome</name>
    <name type="synonym">Trachynia distachya</name>
    <dbReference type="NCBI Taxonomy" id="15368"/>
    <lineage>
        <taxon>Eukaryota</taxon>
        <taxon>Viridiplantae</taxon>
        <taxon>Streptophyta</taxon>
        <taxon>Embryophyta</taxon>
        <taxon>Tracheophyta</taxon>
        <taxon>Spermatophyta</taxon>
        <taxon>Magnoliopsida</taxon>
        <taxon>Liliopsida</taxon>
        <taxon>Poales</taxon>
        <taxon>Poaceae</taxon>
        <taxon>BOP clade</taxon>
        <taxon>Pooideae</taxon>
        <taxon>Stipodae</taxon>
        <taxon>Brachypodieae</taxon>
        <taxon>Brachypodium</taxon>
    </lineage>
</organism>
<feature type="compositionally biased region" description="Basic and acidic residues" evidence="1">
    <location>
        <begin position="17"/>
        <end position="26"/>
    </location>
</feature>
<proteinExistence type="predicted"/>
<dbReference type="KEGG" id="bdi:100838411"/>
<reference evidence="4" key="2">
    <citation type="submission" date="2017-06" db="EMBL/GenBank/DDBJ databases">
        <title>WGS assembly of Brachypodium distachyon.</title>
        <authorList>
            <consortium name="The International Brachypodium Initiative"/>
            <person name="Lucas S."/>
            <person name="Harmon-Smith M."/>
            <person name="Lail K."/>
            <person name="Tice H."/>
            <person name="Grimwood J."/>
            <person name="Bruce D."/>
            <person name="Barry K."/>
            <person name="Shu S."/>
            <person name="Lindquist E."/>
            <person name="Wang M."/>
            <person name="Pitluck S."/>
            <person name="Vogel J.P."/>
            <person name="Garvin D.F."/>
            <person name="Mockler T.C."/>
            <person name="Schmutz J."/>
            <person name="Rokhsar D."/>
            <person name="Bevan M.W."/>
        </authorList>
    </citation>
    <scope>NUCLEOTIDE SEQUENCE</scope>
    <source>
        <strain evidence="4">Bd21</strain>
    </source>
</reference>
<dbReference type="STRING" id="15368.A0A2K2CPU8"/>
<evidence type="ECO:0000259" key="2">
    <source>
        <dbReference type="Pfam" id="PF05003"/>
    </source>
</evidence>
<gene>
    <name evidence="5" type="primary">LOC100838411</name>
    <name evidence="4" type="ORF">BRADI_4g24031v3</name>
</gene>
<dbReference type="RefSeq" id="XP_014757587.1">
    <property type="nucleotide sequence ID" value="XM_014902101.2"/>
</dbReference>
<dbReference type="Gramene" id="PNT64067">
    <property type="protein sequence ID" value="PNT64067"/>
    <property type="gene ID" value="BRADI_4g24031v3"/>
</dbReference>
<keyword evidence="6" id="KW-1185">Reference proteome</keyword>
<name>A0A2K2CPU8_BRADI</name>
<protein>
    <recommendedName>
        <fullName evidence="7">DUF668 domain-containing protein</fullName>
    </recommendedName>
</protein>
<reference evidence="4 5" key="1">
    <citation type="journal article" date="2010" name="Nature">
        <title>Genome sequencing and analysis of the model grass Brachypodium distachyon.</title>
        <authorList>
            <consortium name="International Brachypodium Initiative"/>
        </authorList>
    </citation>
    <scope>NUCLEOTIDE SEQUENCE [LARGE SCALE GENOMIC DNA]</scope>
    <source>
        <strain evidence="4 5">Bd21</strain>
    </source>
</reference>
<sequence length="576" mass="65272">MGGVCSSGPLADQEESSAFHEEEMQPWRRRWWPAKLQSDGKRRSRNRTVPEAAGENGKGSGAPPLAAEETALPNNGKSKASEVDSIFSNAWKLESLKSPGTPNIEWSQTSTPKNTVSCIMSCIAARETRTVEVMAFEVANTISKGSNLMKALSEQSMRHMKDVVFQSQGVQCLVSDDHIQLFTLVGADKREEFKEFAADVARFGNMCRDPKWHNLDQHFSRLQVVMSHAACVFPLWLLSMHRLDSEPTHQKYSKESAVFNMKYLMATAQQTVQLYHGMRRFDISEDMYKKRCQEYNEGLENRFRLIESLSNTMEIERKFIKDLKKTTLWVKKLEHVVDKLVCIVHFLHFEINRVVMKQEDEESVKAAMRNQQTLGSINLTVHYANIIFKIKTLASFVPSIPKSCVDSLYEALPPRIKSALQTRLKSNQSEDKRTVEQLTDDVNSILKWLLPMAESTTRAGRRMLGEWQDQGNNTDPHRKPNGTDFGRVLKIQTLYHADKEKTEDYILDAVLALHHLVRATRERLDKFLDSTDQLAIRVVADSGSPCHGGSTSSVADGMDSPRVPLPTTKVHNSIEC</sequence>
<dbReference type="EnsemblPlants" id="PNT64067">
    <property type="protein sequence ID" value="PNT64067"/>
    <property type="gene ID" value="BRADI_4g24031v3"/>
</dbReference>
<evidence type="ECO:0000259" key="3">
    <source>
        <dbReference type="Pfam" id="PF11961"/>
    </source>
</evidence>
<dbReference type="GeneID" id="100838411"/>
<evidence type="ECO:0008006" key="7">
    <source>
        <dbReference type="Google" id="ProtNLM"/>
    </source>
</evidence>
<dbReference type="OrthoDB" id="678928at2759"/>
<feature type="region of interest" description="Disordered" evidence="1">
    <location>
        <begin position="1"/>
        <end position="80"/>
    </location>
</feature>